<keyword evidence="2" id="KW-1003">Cell membrane</keyword>
<evidence type="ECO:0000259" key="8">
    <source>
        <dbReference type="Pfam" id="PF02687"/>
    </source>
</evidence>
<dbReference type="InterPro" id="IPR050250">
    <property type="entry name" value="Macrolide_Exporter_MacB"/>
</dbReference>
<dbReference type="Pfam" id="PF02687">
    <property type="entry name" value="FtsX"/>
    <property type="match status" value="2"/>
</dbReference>
<evidence type="ECO:0000256" key="5">
    <source>
        <dbReference type="ARBA" id="ARBA00023136"/>
    </source>
</evidence>
<dbReference type="PANTHER" id="PTHR30572">
    <property type="entry name" value="MEMBRANE COMPONENT OF TRANSPORTER-RELATED"/>
    <property type="match status" value="1"/>
</dbReference>
<dbReference type="GO" id="GO:0005886">
    <property type="term" value="C:plasma membrane"/>
    <property type="evidence" value="ECO:0007669"/>
    <property type="project" value="UniProtKB-SubCell"/>
</dbReference>
<feature type="domain" description="ABC3 transporter permease C-terminal" evidence="8">
    <location>
        <begin position="70"/>
        <end position="188"/>
    </location>
</feature>
<reference evidence="9" key="1">
    <citation type="submission" date="2021-01" db="EMBL/GenBank/DDBJ databases">
        <title>Whole genome shotgun sequence of Virgisporangium aurantiacum NBRC 16421.</title>
        <authorList>
            <person name="Komaki H."/>
            <person name="Tamura T."/>
        </authorList>
    </citation>
    <scope>NUCLEOTIDE SEQUENCE</scope>
    <source>
        <strain evidence="9">NBRC 16421</strain>
    </source>
</reference>
<feature type="transmembrane region" description="Helical" evidence="7">
    <location>
        <begin position="562"/>
        <end position="586"/>
    </location>
</feature>
<evidence type="ECO:0000256" key="1">
    <source>
        <dbReference type="ARBA" id="ARBA00004651"/>
    </source>
</evidence>
<evidence type="ECO:0000256" key="6">
    <source>
        <dbReference type="ARBA" id="ARBA00038076"/>
    </source>
</evidence>
<comment type="subcellular location">
    <subcellularLocation>
        <location evidence="1">Cell membrane</location>
        <topology evidence="1">Multi-pass membrane protein</topology>
    </subcellularLocation>
</comment>
<evidence type="ECO:0000256" key="3">
    <source>
        <dbReference type="ARBA" id="ARBA00022692"/>
    </source>
</evidence>
<dbReference type="Proteomes" id="UP000612585">
    <property type="component" value="Unassembled WGS sequence"/>
</dbReference>
<feature type="transmembrane region" description="Helical" evidence="7">
    <location>
        <begin position="515"/>
        <end position="541"/>
    </location>
</feature>
<keyword evidence="4 7" id="KW-1133">Transmembrane helix</keyword>
<feature type="transmembrane region" description="Helical" evidence="7">
    <location>
        <begin position="606"/>
        <end position="626"/>
    </location>
</feature>
<feature type="transmembrane region" description="Helical" evidence="7">
    <location>
        <begin position="67"/>
        <end position="92"/>
    </location>
</feature>
<dbReference type="AlphaFoldDB" id="A0A8J4E0L3"/>
<feature type="transmembrane region" description="Helical" evidence="7">
    <location>
        <begin position="159"/>
        <end position="180"/>
    </location>
</feature>
<evidence type="ECO:0000313" key="9">
    <source>
        <dbReference type="EMBL" id="GIJ57084.1"/>
    </source>
</evidence>
<protein>
    <recommendedName>
        <fullName evidence="8">ABC3 transporter permease C-terminal domain-containing protein</fullName>
    </recommendedName>
</protein>
<proteinExistence type="inferred from homology"/>
<feature type="transmembrane region" description="Helical" evidence="7">
    <location>
        <begin position="210"/>
        <end position="230"/>
    </location>
</feature>
<accession>A0A8J4E0L3</accession>
<keyword evidence="5 7" id="KW-0472">Membrane</keyword>
<feature type="transmembrane region" description="Helical" evidence="7">
    <location>
        <begin position="113"/>
        <end position="139"/>
    </location>
</feature>
<evidence type="ECO:0000256" key="2">
    <source>
        <dbReference type="ARBA" id="ARBA00022475"/>
    </source>
</evidence>
<keyword evidence="10" id="KW-1185">Reference proteome</keyword>
<comment type="caution">
    <text evidence="9">The sequence shown here is derived from an EMBL/GenBank/DDBJ whole genome shotgun (WGS) entry which is preliminary data.</text>
</comment>
<feature type="transmembrane region" description="Helical" evidence="7">
    <location>
        <begin position="294"/>
        <end position="314"/>
    </location>
</feature>
<sequence length="644" mass="67057">MIGMSWSTFRDRWQLFVGAMVTVCFGVALVQSSLLALVAAGDPAVPAGLSAAEEQALRDGYDTVTGLLGMIVFLSVFIAVFIVGSTFAFTVAQRRRDLALLRLTGASRRQVRRLLLGEALVLGLLGTGAGVLVGLPLLRFEVWMLTRLGFVPAGFTVGWGFWVLPFAVATGVGVAVLGVLGASRRASRVRALDALRETGRAARVMTWPRWIWGLFCLAGGIALITLAPAVGGDAALALSLLVCIVLVMAFSALSPVVVPLVGRLLGGLTRLSARRALLADLAHANLRDGVRRSAATAAPILVLVGLVVGIGGTLDAVTAGSRQEALRTLNGDLIVTSDRSITGDLTALDGVRAASAEVPVTFRIDVGVPGEQPEFEAVDGTAIDPATYQLTHRMPLEAGSLDALRGDTVAVNSGYAPEQRWRVGGTLRIFVDDTPRDLRIVAVLPLRIAGPDFLLPDGVVPVGDVERRYVVQVDEGVDPAVVAARVRTAGLGTVSTVADFVRDDVDRQQRNSLKVMVALLGLAALYTLIAMVNAVVIAAADRSAEFATARLTGLTRRQVVRAALWESLAVVVVGLLLGGLAAAGTVTGVSAAVSDIVGVAVVSVPWLLFAALSAGSALVVGVTSVLTTMAATRQPAVSLAGSRE</sequence>
<dbReference type="InterPro" id="IPR003838">
    <property type="entry name" value="ABC3_permease_C"/>
</dbReference>
<feature type="domain" description="ABC3 transporter permease C-terminal" evidence="8">
    <location>
        <begin position="519"/>
        <end position="635"/>
    </location>
</feature>
<evidence type="ECO:0000313" key="10">
    <source>
        <dbReference type="Proteomes" id="UP000612585"/>
    </source>
</evidence>
<organism evidence="9 10">
    <name type="scientific">Virgisporangium aurantiacum</name>
    <dbReference type="NCBI Taxonomy" id="175570"/>
    <lineage>
        <taxon>Bacteria</taxon>
        <taxon>Bacillati</taxon>
        <taxon>Actinomycetota</taxon>
        <taxon>Actinomycetes</taxon>
        <taxon>Micromonosporales</taxon>
        <taxon>Micromonosporaceae</taxon>
        <taxon>Virgisporangium</taxon>
    </lineage>
</organism>
<dbReference type="PANTHER" id="PTHR30572:SF4">
    <property type="entry name" value="ABC TRANSPORTER PERMEASE YTRF"/>
    <property type="match status" value="1"/>
</dbReference>
<gene>
    <name evidence="9" type="ORF">Vau01_046000</name>
</gene>
<dbReference type="EMBL" id="BOPG01000028">
    <property type="protein sequence ID" value="GIJ57084.1"/>
    <property type="molecule type" value="Genomic_DNA"/>
</dbReference>
<keyword evidence="3 7" id="KW-0812">Transmembrane</keyword>
<dbReference type="GO" id="GO:0022857">
    <property type="term" value="F:transmembrane transporter activity"/>
    <property type="evidence" value="ECO:0007669"/>
    <property type="project" value="TreeGrafter"/>
</dbReference>
<comment type="similarity">
    <text evidence="6">Belongs to the ABC-4 integral membrane protein family.</text>
</comment>
<evidence type="ECO:0000256" key="7">
    <source>
        <dbReference type="SAM" id="Phobius"/>
    </source>
</evidence>
<evidence type="ECO:0000256" key="4">
    <source>
        <dbReference type="ARBA" id="ARBA00022989"/>
    </source>
</evidence>
<name>A0A8J4E0L3_9ACTN</name>
<feature type="transmembrane region" description="Helical" evidence="7">
    <location>
        <begin position="236"/>
        <end position="265"/>
    </location>
</feature>